<feature type="domain" description="YrdC-like" evidence="10">
    <location>
        <begin position="4"/>
        <end position="187"/>
    </location>
</feature>
<evidence type="ECO:0000256" key="9">
    <source>
        <dbReference type="HAMAP-Rule" id="MF_01852"/>
    </source>
</evidence>
<comment type="caution">
    <text evidence="11">The sequence shown here is derived from an EMBL/GenBank/DDBJ whole genome shotgun (WGS) entry which is preliminary data.</text>
</comment>
<gene>
    <name evidence="9" type="primary">tsaC</name>
    <name evidence="11" type="ORF">E2F46_03040</name>
</gene>
<evidence type="ECO:0000259" key="10">
    <source>
        <dbReference type="PROSITE" id="PS51163"/>
    </source>
</evidence>
<dbReference type="Pfam" id="PF01300">
    <property type="entry name" value="Sua5_yciO_yrdC"/>
    <property type="match status" value="1"/>
</dbReference>
<protein>
    <recommendedName>
        <fullName evidence="9">Threonylcarbamoyl-AMP synthase</fullName>
        <shortName evidence="9">TC-AMP synthase</shortName>
        <ecNumber evidence="9">2.7.7.87</ecNumber>
    </recommendedName>
    <alternativeName>
        <fullName evidence="9">L-threonylcarbamoyladenylate synthase</fullName>
    </alternativeName>
    <alternativeName>
        <fullName evidence="9">t(6)A37 threonylcarbamoyladenosine biosynthesis protein TsaC</fullName>
    </alternativeName>
    <alternativeName>
        <fullName evidence="9">tRNA threonylcarbamoyladenosine biosynthesis protein TsaC</fullName>
    </alternativeName>
</protein>
<evidence type="ECO:0000256" key="4">
    <source>
        <dbReference type="ARBA" id="ARBA00022694"/>
    </source>
</evidence>
<dbReference type="GO" id="GO:0005524">
    <property type="term" value="F:ATP binding"/>
    <property type="evidence" value="ECO:0007669"/>
    <property type="project" value="UniProtKB-UniRule"/>
</dbReference>
<dbReference type="GO" id="GO:0003725">
    <property type="term" value="F:double-stranded RNA binding"/>
    <property type="evidence" value="ECO:0007669"/>
    <property type="project" value="InterPro"/>
</dbReference>
<dbReference type="InterPro" id="IPR006070">
    <property type="entry name" value="Sua5-like_dom"/>
</dbReference>
<dbReference type="PROSITE" id="PS51163">
    <property type="entry name" value="YRDC"/>
    <property type="match status" value="1"/>
</dbReference>
<keyword evidence="7 9" id="KW-0067">ATP-binding</keyword>
<keyword evidence="12" id="KW-1185">Reference proteome</keyword>
<evidence type="ECO:0000256" key="5">
    <source>
        <dbReference type="ARBA" id="ARBA00022695"/>
    </source>
</evidence>
<dbReference type="Proteomes" id="UP000294796">
    <property type="component" value="Unassembled WGS sequence"/>
</dbReference>
<dbReference type="OrthoDB" id="9814580at2"/>
<keyword evidence="6 9" id="KW-0547">Nucleotide-binding</keyword>
<keyword evidence="5 9" id="KW-0548">Nucleotidyltransferase</keyword>
<evidence type="ECO:0000256" key="8">
    <source>
        <dbReference type="ARBA" id="ARBA00048366"/>
    </source>
</evidence>
<comment type="catalytic activity">
    <reaction evidence="8 9">
        <text>L-threonine + hydrogencarbonate + ATP = L-threonylcarbamoyladenylate + diphosphate + H2O</text>
        <dbReference type="Rhea" id="RHEA:36407"/>
        <dbReference type="ChEBI" id="CHEBI:15377"/>
        <dbReference type="ChEBI" id="CHEBI:17544"/>
        <dbReference type="ChEBI" id="CHEBI:30616"/>
        <dbReference type="ChEBI" id="CHEBI:33019"/>
        <dbReference type="ChEBI" id="CHEBI:57926"/>
        <dbReference type="ChEBI" id="CHEBI:73682"/>
        <dbReference type="EC" id="2.7.7.87"/>
    </reaction>
</comment>
<dbReference type="HAMAP" id="MF_01852">
    <property type="entry name" value="TsaC"/>
    <property type="match status" value="1"/>
</dbReference>
<dbReference type="SUPFAM" id="SSF55821">
    <property type="entry name" value="YrdC/RibB"/>
    <property type="match status" value="1"/>
</dbReference>
<sequence length="187" mass="19528">MAADDPVEAAVSALRNGGIIAYPTEGVWGLGCDPFDEAATLRLLALKQREVDKGLILIAASPGQLDGLVDWDALPASRRTAVLATWPGPQTWVVPATEHVPAWISGGRDSVAVRVTAHADVVALCNAYGGALVSTSANVSTQPAPRVRAELDPRIIEGVDAVLDGETSGLAQATSIRDARDDQTIRT</sequence>
<evidence type="ECO:0000256" key="6">
    <source>
        <dbReference type="ARBA" id="ARBA00022741"/>
    </source>
</evidence>
<comment type="function">
    <text evidence="9">Required for the formation of a threonylcarbamoyl group on adenosine at position 37 (t(6)A37) in tRNAs that read codons beginning with adenine. Catalyzes the conversion of L-threonine, HCO(3)(-)/CO(2) and ATP to give threonylcarbamoyl-AMP (TC-AMP) as the acyladenylate intermediate, with the release of diphosphate.</text>
</comment>
<dbReference type="RefSeq" id="WP_133320698.1">
    <property type="nucleotide sequence ID" value="NZ_SMTF01000002.1"/>
</dbReference>
<evidence type="ECO:0000256" key="7">
    <source>
        <dbReference type="ARBA" id="ARBA00022840"/>
    </source>
</evidence>
<organism evidence="11 12">
    <name type="scientific">Luteimonas aestuarii</name>
    <dbReference type="NCBI Taxonomy" id="453837"/>
    <lineage>
        <taxon>Bacteria</taxon>
        <taxon>Pseudomonadati</taxon>
        <taxon>Pseudomonadota</taxon>
        <taxon>Gammaproteobacteria</taxon>
        <taxon>Lysobacterales</taxon>
        <taxon>Lysobacteraceae</taxon>
        <taxon>Luteimonas</taxon>
    </lineage>
</organism>
<dbReference type="GO" id="GO:0061710">
    <property type="term" value="F:L-threonylcarbamoyladenylate synthase"/>
    <property type="evidence" value="ECO:0007669"/>
    <property type="project" value="UniProtKB-EC"/>
</dbReference>
<dbReference type="PANTHER" id="PTHR17490:SF18">
    <property type="entry name" value="THREONYLCARBAMOYL-AMP SYNTHASE"/>
    <property type="match status" value="1"/>
</dbReference>
<name>A0A4R5U0T1_9GAMM</name>
<dbReference type="InterPro" id="IPR050156">
    <property type="entry name" value="TC-AMP_synthase_SUA5"/>
</dbReference>
<dbReference type="InterPro" id="IPR023535">
    <property type="entry name" value="TC-AMP_synthase"/>
</dbReference>
<keyword evidence="2 9" id="KW-0963">Cytoplasm</keyword>
<accession>A0A4R5U0T1</accession>
<dbReference type="GO" id="GO:0002949">
    <property type="term" value="P:tRNA threonylcarbamoyladenosine modification"/>
    <property type="evidence" value="ECO:0007669"/>
    <property type="project" value="UniProtKB-UniRule"/>
</dbReference>
<dbReference type="Gene3D" id="3.90.870.10">
    <property type="entry name" value="DHBP synthase"/>
    <property type="match status" value="1"/>
</dbReference>
<comment type="subcellular location">
    <subcellularLocation>
        <location evidence="1 9">Cytoplasm</location>
    </subcellularLocation>
</comment>
<dbReference type="InterPro" id="IPR017945">
    <property type="entry name" value="DHBP_synth_RibB-like_a/b_dom"/>
</dbReference>
<evidence type="ECO:0000256" key="1">
    <source>
        <dbReference type="ARBA" id="ARBA00004496"/>
    </source>
</evidence>
<dbReference type="GO" id="GO:0005737">
    <property type="term" value="C:cytoplasm"/>
    <property type="evidence" value="ECO:0007669"/>
    <property type="project" value="UniProtKB-SubCell"/>
</dbReference>
<dbReference type="EMBL" id="SMTF01000002">
    <property type="protein sequence ID" value="TDK27198.1"/>
    <property type="molecule type" value="Genomic_DNA"/>
</dbReference>
<evidence type="ECO:0000256" key="2">
    <source>
        <dbReference type="ARBA" id="ARBA00022490"/>
    </source>
</evidence>
<dbReference type="GO" id="GO:0000049">
    <property type="term" value="F:tRNA binding"/>
    <property type="evidence" value="ECO:0007669"/>
    <property type="project" value="TreeGrafter"/>
</dbReference>
<dbReference type="PANTHER" id="PTHR17490">
    <property type="entry name" value="SUA5"/>
    <property type="match status" value="1"/>
</dbReference>
<comment type="similarity">
    <text evidence="9">Belongs to the SUA5 family. TsaC subfamily.</text>
</comment>
<evidence type="ECO:0000256" key="3">
    <source>
        <dbReference type="ARBA" id="ARBA00022679"/>
    </source>
</evidence>
<keyword evidence="3 9" id="KW-0808">Transferase</keyword>
<dbReference type="EC" id="2.7.7.87" evidence="9"/>
<reference evidence="11 12" key="1">
    <citation type="submission" date="2019-03" db="EMBL/GenBank/DDBJ databases">
        <title>Luteimonas zhaokaii sp.nov., isolated from the rectal contents of Plateau pika in Yushu, Qinghai Province, China.</title>
        <authorList>
            <person name="Zhang G."/>
        </authorList>
    </citation>
    <scope>NUCLEOTIDE SEQUENCE [LARGE SCALE GENOMIC DNA]</scope>
    <source>
        <strain evidence="11 12">B9</strain>
    </source>
</reference>
<proteinExistence type="inferred from homology"/>
<dbReference type="GO" id="GO:0006450">
    <property type="term" value="P:regulation of translational fidelity"/>
    <property type="evidence" value="ECO:0007669"/>
    <property type="project" value="TreeGrafter"/>
</dbReference>
<evidence type="ECO:0000313" key="12">
    <source>
        <dbReference type="Proteomes" id="UP000294796"/>
    </source>
</evidence>
<evidence type="ECO:0000313" key="11">
    <source>
        <dbReference type="EMBL" id="TDK27198.1"/>
    </source>
</evidence>
<dbReference type="AlphaFoldDB" id="A0A4R5U0T1"/>
<keyword evidence="4 9" id="KW-0819">tRNA processing</keyword>